<comment type="function">
    <text evidence="5">Catalyzes the rate-limiting step of the oxidative pentose-phosphate pathway, which represents a route for the dissimilation of carbohydrates besides glycolysis.</text>
</comment>
<dbReference type="Pfam" id="PF00479">
    <property type="entry name" value="G6PD_N"/>
    <property type="match status" value="2"/>
</dbReference>
<dbReference type="Pfam" id="PF02781">
    <property type="entry name" value="G6PD_C"/>
    <property type="match status" value="1"/>
</dbReference>
<dbReference type="eggNOG" id="KOG0563">
    <property type="taxonomic scope" value="Eukaryota"/>
</dbReference>
<feature type="domain" description="Glucose-6-phosphate dehydrogenase C-terminal" evidence="7">
    <location>
        <begin position="252"/>
        <end position="539"/>
    </location>
</feature>
<keyword evidence="2 5" id="KW-0313">Glucose metabolism</keyword>
<evidence type="ECO:0000256" key="4">
    <source>
        <dbReference type="ARBA" id="ARBA00023277"/>
    </source>
</evidence>
<sequence length="550" mass="62959">MVLSTKQSERGKEIKFKEEENNYTTMVFPKNVDKSDNMTIVILGASGDLAKRKLFPALFTIFKEGFLGSAWRVIGYARSNLTKQELIDTHLLPFLKKHDKKDLDAFFEHVFYQAGQYDKEEDFQALNKLMEQCEIEGEKILEAEHKSQLEHKCLTDDEVFDDCKSPTAPFKPRRHRFFYLSLPPNVFLSSASMLGRTCKSQTGYNRIVIEKPFGRDLITFKKLSNGLSKVFGKDEIYRIDHYIGKEVVQNLLVLRFANVILEPLWNRNTIKSVQIIFKEELGVEGRGGYFDSYGIIRDVAQNHLLQILALIAMEPPVTLSPTDIRNEKIKVLKSIEPVKMEDIVVGQYKGKVINGEKVLGYREDPSVADDSITPTYAACVLKVKNRRWDGVPFFLESGKALDERLAEIRITFNEVPANLYTHAVVSPNELVIRIQPNEAIYFNIVNKVPGLGEKLSESQLNFTYKTLYDAKKIPDAYERLILNMVQGDESNFLSEDELKYCWQIFDPILHELQEKLVQPEPYPFASAGPTAVHYLRARYGLVASKNDSDL</sequence>
<dbReference type="KEGG" id="ngr:NAEGRDRAFT_78375"/>
<dbReference type="GO" id="GO:0006006">
    <property type="term" value="P:glucose metabolic process"/>
    <property type="evidence" value="ECO:0007669"/>
    <property type="project" value="UniProtKB-KW"/>
</dbReference>
<accession>D2V362</accession>
<dbReference type="HAMAP" id="MF_00966">
    <property type="entry name" value="G6PD"/>
    <property type="match status" value="1"/>
</dbReference>
<comment type="pathway">
    <text evidence="5">Carbohydrate degradation; pentose phosphate pathway; D-ribulose 5-phosphate from D-glucose 6-phosphate (oxidative stage): step 1/3.</text>
</comment>
<feature type="domain" description="Glucose-6-phosphate dehydrogenase NAD-binding" evidence="6">
    <location>
        <begin position="41"/>
        <end position="134"/>
    </location>
</feature>
<evidence type="ECO:0000256" key="1">
    <source>
        <dbReference type="ARBA" id="ARBA00009975"/>
    </source>
</evidence>
<comment type="catalytic activity">
    <reaction evidence="5">
        <text>D-glucose 6-phosphate + NADP(+) = 6-phospho-D-glucono-1,5-lactone + NADPH + H(+)</text>
        <dbReference type="Rhea" id="RHEA:15841"/>
        <dbReference type="ChEBI" id="CHEBI:15378"/>
        <dbReference type="ChEBI" id="CHEBI:57783"/>
        <dbReference type="ChEBI" id="CHEBI:57955"/>
        <dbReference type="ChEBI" id="CHEBI:58349"/>
        <dbReference type="ChEBI" id="CHEBI:61548"/>
        <dbReference type="EC" id="1.1.1.49"/>
    </reaction>
</comment>
<dbReference type="EMBL" id="GG738850">
    <property type="protein sequence ID" value="EFC48577.1"/>
    <property type="molecule type" value="Genomic_DNA"/>
</dbReference>
<evidence type="ECO:0000313" key="9">
    <source>
        <dbReference type="Proteomes" id="UP000006671"/>
    </source>
</evidence>
<gene>
    <name evidence="8" type="ORF">NAEGRDRAFT_78375</name>
</gene>
<keyword evidence="9" id="KW-1185">Reference proteome</keyword>
<dbReference type="UniPathway" id="UPA00115">
    <property type="reaction ID" value="UER00408"/>
</dbReference>
<dbReference type="GO" id="GO:0050661">
    <property type="term" value="F:NADP binding"/>
    <property type="evidence" value="ECO:0007669"/>
    <property type="project" value="InterPro"/>
</dbReference>
<dbReference type="PRINTS" id="PR00079">
    <property type="entry name" value="G6PDHDRGNASE"/>
</dbReference>
<dbReference type="GO" id="GO:0004345">
    <property type="term" value="F:glucose-6-phosphate dehydrogenase activity"/>
    <property type="evidence" value="ECO:0007669"/>
    <property type="project" value="UniProtKB-EC"/>
</dbReference>
<dbReference type="InterPro" id="IPR036291">
    <property type="entry name" value="NAD(P)-bd_dom_sf"/>
</dbReference>
<dbReference type="PIRSF" id="PIRSF000110">
    <property type="entry name" value="G6PD"/>
    <property type="match status" value="1"/>
</dbReference>
<dbReference type="GeneID" id="8852440"/>
<dbReference type="SUPFAM" id="SSF51735">
    <property type="entry name" value="NAD(P)-binding Rossmann-fold domains"/>
    <property type="match status" value="1"/>
</dbReference>
<dbReference type="InterPro" id="IPR001282">
    <property type="entry name" value="G6P_DH"/>
</dbReference>
<keyword evidence="4 5" id="KW-0119">Carbohydrate metabolism</keyword>
<keyword evidence="3 5" id="KW-0521">NADP</keyword>
<dbReference type="FunCoup" id="D2V362">
    <property type="interactions" value="278"/>
</dbReference>
<dbReference type="STRING" id="5762.D2V362"/>
<name>D2V362_NAEGR</name>
<evidence type="ECO:0000259" key="7">
    <source>
        <dbReference type="Pfam" id="PF02781"/>
    </source>
</evidence>
<dbReference type="AlphaFoldDB" id="D2V362"/>
<proteinExistence type="inferred from homology"/>
<keyword evidence="5" id="KW-0560">Oxidoreductase</keyword>
<dbReference type="InParanoid" id="D2V362"/>
<dbReference type="EC" id="1.1.1.49" evidence="5"/>
<reference evidence="8 9" key="1">
    <citation type="journal article" date="2010" name="Cell">
        <title>The genome of Naegleria gruberi illuminates early eukaryotic versatility.</title>
        <authorList>
            <person name="Fritz-Laylin L.K."/>
            <person name="Prochnik S.E."/>
            <person name="Ginger M.L."/>
            <person name="Dacks J.B."/>
            <person name="Carpenter M.L."/>
            <person name="Field M.C."/>
            <person name="Kuo A."/>
            <person name="Paredez A."/>
            <person name="Chapman J."/>
            <person name="Pham J."/>
            <person name="Shu S."/>
            <person name="Neupane R."/>
            <person name="Cipriano M."/>
            <person name="Mancuso J."/>
            <person name="Tu H."/>
            <person name="Salamov A."/>
            <person name="Lindquist E."/>
            <person name="Shapiro H."/>
            <person name="Lucas S."/>
            <person name="Grigoriev I.V."/>
            <person name="Cande W.Z."/>
            <person name="Fulton C."/>
            <person name="Rokhsar D.S."/>
            <person name="Dawson S.C."/>
        </authorList>
    </citation>
    <scope>NUCLEOTIDE SEQUENCE [LARGE SCALE GENOMIC DNA]</scope>
    <source>
        <strain evidence="8 9">NEG-M</strain>
    </source>
</reference>
<feature type="domain" description="Glucose-6-phosphate dehydrogenase NAD-binding" evidence="6">
    <location>
        <begin position="171"/>
        <end position="250"/>
    </location>
</feature>
<evidence type="ECO:0000313" key="8">
    <source>
        <dbReference type="EMBL" id="EFC48577.1"/>
    </source>
</evidence>
<dbReference type="InterPro" id="IPR022675">
    <property type="entry name" value="G6P_DH_C"/>
</dbReference>
<organism evidence="9">
    <name type="scientific">Naegleria gruberi</name>
    <name type="common">Amoeba</name>
    <dbReference type="NCBI Taxonomy" id="5762"/>
    <lineage>
        <taxon>Eukaryota</taxon>
        <taxon>Discoba</taxon>
        <taxon>Heterolobosea</taxon>
        <taxon>Tetramitia</taxon>
        <taxon>Eutetramitia</taxon>
        <taxon>Vahlkampfiidae</taxon>
        <taxon>Naegleria</taxon>
    </lineage>
</organism>
<dbReference type="FunFam" id="3.30.360.10:FF:000018">
    <property type="entry name" value="Glucose-6-phosphate 1-dehydrogenase"/>
    <property type="match status" value="1"/>
</dbReference>
<dbReference type="Gene3D" id="3.40.50.720">
    <property type="entry name" value="NAD(P)-binding Rossmann-like Domain"/>
    <property type="match status" value="1"/>
</dbReference>
<dbReference type="RefSeq" id="XP_002681321.1">
    <property type="nucleotide sequence ID" value="XM_002681275.1"/>
</dbReference>
<dbReference type="PANTHER" id="PTHR23429:SF13">
    <property type="entry name" value="GLUCOSE-6-PHOSPHATE 1-DEHYDROGENASE 1, CHLOROPLASTIC"/>
    <property type="match status" value="1"/>
</dbReference>
<comment type="similarity">
    <text evidence="1 5">Belongs to the glucose-6-phosphate dehydrogenase family.</text>
</comment>
<dbReference type="SUPFAM" id="SSF55347">
    <property type="entry name" value="Glyceraldehyde-3-phosphate dehydrogenase-like, C-terminal domain"/>
    <property type="match status" value="1"/>
</dbReference>
<dbReference type="NCBIfam" id="TIGR00871">
    <property type="entry name" value="zwf"/>
    <property type="match status" value="1"/>
</dbReference>
<dbReference type="InterPro" id="IPR022674">
    <property type="entry name" value="G6P_DH_NAD-bd"/>
</dbReference>
<protein>
    <recommendedName>
        <fullName evidence="5">Glucose-6-phosphate 1-dehydrogenase</fullName>
        <ecNumber evidence="5">1.1.1.49</ecNumber>
    </recommendedName>
</protein>
<dbReference type="Gene3D" id="3.30.360.10">
    <property type="entry name" value="Dihydrodipicolinate Reductase, domain 2"/>
    <property type="match status" value="1"/>
</dbReference>
<dbReference type="VEuPathDB" id="AmoebaDB:NAEGRDRAFT_78375"/>
<evidence type="ECO:0000256" key="2">
    <source>
        <dbReference type="ARBA" id="ARBA00022526"/>
    </source>
</evidence>
<dbReference type="Proteomes" id="UP000006671">
    <property type="component" value="Unassembled WGS sequence"/>
</dbReference>
<dbReference type="PANTHER" id="PTHR23429">
    <property type="entry name" value="GLUCOSE-6-PHOSPHATE 1-DEHYDROGENASE G6PD"/>
    <property type="match status" value="1"/>
</dbReference>
<evidence type="ECO:0000256" key="5">
    <source>
        <dbReference type="RuleBase" id="RU362120"/>
    </source>
</evidence>
<dbReference type="GO" id="GO:0009051">
    <property type="term" value="P:pentose-phosphate shunt, oxidative branch"/>
    <property type="evidence" value="ECO:0007669"/>
    <property type="project" value="TreeGrafter"/>
</dbReference>
<dbReference type="OrthoDB" id="60984at2759"/>
<evidence type="ECO:0000256" key="3">
    <source>
        <dbReference type="ARBA" id="ARBA00022857"/>
    </source>
</evidence>
<evidence type="ECO:0000259" key="6">
    <source>
        <dbReference type="Pfam" id="PF00479"/>
    </source>
</evidence>